<feature type="compositionally biased region" description="Basic and acidic residues" evidence="1">
    <location>
        <begin position="56"/>
        <end position="73"/>
    </location>
</feature>
<reference evidence="2 3" key="1">
    <citation type="submission" date="2019-06" db="EMBL/GenBank/DDBJ databases">
        <title>Draft genome sequence of Corynebacterium striatum NBRC 15291.</title>
        <authorList>
            <person name="Miura T."/>
            <person name="Furukawa M."/>
            <person name="Shimamura M."/>
            <person name="Ohyama Y."/>
            <person name="Yamazoe A."/>
            <person name="Kawasaki H."/>
        </authorList>
    </citation>
    <scope>NUCLEOTIDE SEQUENCE [LARGE SCALE GENOMIC DNA]</scope>
    <source>
        <strain evidence="2 3">NBRC 15291</strain>
    </source>
</reference>
<name>A0ABC9ZQ16_CORST</name>
<proteinExistence type="predicted"/>
<dbReference type="Proteomes" id="UP000315234">
    <property type="component" value="Unassembled WGS sequence"/>
</dbReference>
<evidence type="ECO:0000256" key="1">
    <source>
        <dbReference type="SAM" id="MobiDB-lite"/>
    </source>
</evidence>
<organism evidence="2 3">
    <name type="scientific">Corynebacterium striatum</name>
    <dbReference type="NCBI Taxonomy" id="43770"/>
    <lineage>
        <taxon>Bacteria</taxon>
        <taxon>Bacillati</taxon>
        <taxon>Actinomycetota</taxon>
        <taxon>Actinomycetes</taxon>
        <taxon>Mycobacteriales</taxon>
        <taxon>Corynebacteriaceae</taxon>
        <taxon>Corynebacterium</taxon>
    </lineage>
</organism>
<dbReference type="RefSeq" id="WP_050765444.1">
    <property type="nucleotide sequence ID" value="NZ_BJLD01000002.1"/>
</dbReference>
<sequence length="226" mass="24574">MAITSTSNQSPASPDLHQIKPVNIHRLAELFELLEADYVLVDKVIESGSDGDLDDTAEKHAEKNTQKNTEKNTESSTGPSLGDALVLQTGLPHITIHFDLEDDVLSAFAVWEGRIPARAEAKVGAFVSHFNWNMAAPTLSYDFRVKGNAAPTDKEPTEEIAICANRAMGVGEGLTRNQLGSFVLSALDSFGSAFETVAQEFPQSVKWQEKENVHQSPAARKKGQGR</sequence>
<protein>
    <submittedName>
        <fullName evidence="2">Uncharacterized protein</fullName>
    </submittedName>
</protein>
<dbReference type="AlphaFoldDB" id="A0ABC9ZQ16"/>
<dbReference type="EMBL" id="BJLD01000002">
    <property type="protein sequence ID" value="GEA43886.1"/>
    <property type="molecule type" value="Genomic_DNA"/>
</dbReference>
<feature type="region of interest" description="Disordered" evidence="1">
    <location>
        <begin position="50"/>
        <end position="81"/>
    </location>
</feature>
<evidence type="ECO:0000313" key="3">
    <source>
        <dbReference type="Proteomes" id="UP000315234"/>
    </source>
</evidence>
<comment type="caution">
    <text evidence="2">The sequence shown here is derived from an EMBL/GenBank/DDBJ whole genome shotgun (WGS) entry which is preliminary data.</text>
</comment>
<accession>A0ABC9ZQ16</accession>
<gene>
    <name evidence="2" type="ORF">Cst04h_20560</name>
</gene>
<evidence type="ECO:0000313" key="2">
    <source>
        <dbReference type="EMBL" id="GEA43886.1"/>
    </source>
</evidence>